<feature type="domain" description="EGF-like" evidence="3">
    <location>
        <begin position="81"/>
        <end position="92"/>
    </location>
</feature>
<name>A0A8J2X084_9STRA</name>
<sequence length="1248" mass="135185">MRYLILLALARAQCPDRCNQKGLCGKDGLCECFTGYTGLACQHRSCVSSTAWSDVPSATDQAHAPLECSNRGYCNRQTGYCVCDPLFEGFACEKFRCPTSGADRWAFDEFGEKTECSGHGLCTSMREAARSFDGYQLNRSAHRSGDYGVPYDLWDADHIRGCICDPGYEGYACDLVTCDKGDDRRTVGGTDEVAHLYCRCASPCNGTLTMFLGGEETYPLLKPTDTATELQTRLGLLRALYGNGYVQFPEPIQARSIPAGPLCSPTGTLTSITFLRDSGDIPPLWVDAAELESPSKEVYMETNQTLSCSGANGGSFVLVYDGRTTHKLDHDATASEVQHALHSLPTLNEGDVRVETLHSAGSGLCGGDSLVIAFTTPLGNQPPLEIISSLLKNGAPGGSINIQHTTGTRERLECNGAGFCDKAGNITINFEDTAPAPTNGTCACDEGFEWDPDYGSCGRPQFNTSAWTGLQRCPGYVTKDTALDPVDVLNLRYVYIADASNSTADVILAAKRKAGANISSLSVPGGMYTNGPLEPPEECGDCPQQRHLWNLTNSTAGGVALDLQWREIYYVDREIKGLRVAQLKNTTAQHEAGLWIDYKEKVNQSRVFYDSDSILLYNRSRTIEGIALNLIPGERGLYYADPKGDAPGEIHYIDLEPSIAHNGPRLVHKTQETNLTRTITQQGVKLINPHSVALDLVNRKLYWTDAGQRNYSDADGKVWRSNLDGTDAVCVLDRNLWDPTGLVLDLRNYSMIVLDEKLHDHGAVIKANMGYEAEIRAKAEMNGIKRNIYDWYRNQTWLQEIASTYDASSHGGDKYEKVKRPYGIVHDVVNDMIFWTDAGTGHVVRSDVHGMHGAETPKAYMQQGVPLGIALDNGLGPAPRTFVLENGEPIQECWGHGYCGGPETNHSCICDEGWYGNCNVSSCPKGPAWFDQADGPRSAHRLAECSNAGTCDHATGLCRCGIGFEGGACERLSCPVGPNGDTCSGHGECLTLRQLAQDASYNGEPTPIAYGSGLSENSTAWDADFIQHCKCYEPGYGNNSWYNLSAWTGYDCSKRACPTGDNPFVSGRQFERQYVECKATGGSLQLTFRGATTQPIAYDASSIEVKRALEALHTIGSVGVEGDVFCVPPCATCSGPNTCASDSDAHKACDVYGYPLNVGNFSIEFTSELGDVPPLRVDSSKLLEGTVKVGEAVSGSKADVVCSHRGTCDELTGDCECFAAYTSSDANNSFGLREDCGVMLSSGWVGKK</sequence>
<dbReference type="Pfam" id="PF00058">
    <property type="entry name" value="Ldl_recept_b"/>
    <property type="match status" value="1"/>
</dbReference>
<evidence type="ECO:0000259" key="3">
    <source>
        <dbReference type="PROSITE" id="PS00022"/>
    </source>
</evidence>
<dbReference type="PROSITE" id="PS01186">
    <property type="entry name" value="EGF_2"/>
    <property type="match status" value="2"/>
</dbReference>
<dbReference type="PRINTS" id="PR00011">
    <property type="entry name" value="EGFLAMININ"/>
</dbReference>
<dbReference type="PROSITE" id="PS51120">
    <property type="entry name" value="LDLRB"/>
    <property type="match status" value="1"/>
</dbReference>
<dbReference type="Pfam" id="PF07974">
    <property type="entry name" value="EGF_2"/>
    <property type="match status" value="1"/>
</dbReference>
<dbReference type="AlphaFoldDB" id="A0A8J2X084"/>
<evidence type="ECO:0000256" key="2">
    <source>
        <dbReference type="ARBA" id="ARBA00023157"/>
    </source>
</evidence>
<dbReference type="EMBL" id="CAKKNE010000004">
    <property type="protein sequence ID" value="CAH0373240.1"/>
    <property type="molecule type" value="Genomic_DNA"/>
</dbReference>
<evidence type="ECO:0000259" key="4">
    <source>
        <dbReference type="PROSITE" id="PS01186"/>
    </source>
</evidence>
<keyword evidence="2" id="KW-1015">Disulfide bond</keyword>
<dbReference type="InterPro" id="IPR011042">
    <property type="entry name" value="6-blade_b-propeller_TolB-like"/>
</dbReference>
<gene>
    <name evidence="5" type="ORF">PECAL_4P04210</name>
</gene>
<evidence type="ECO:0000313" key="6">
    <source>
        <dbReference type="Proteomes" id="UP000789595"/>
    </source>
</evidence>
<keyword evidence="6" id="KW-1185">Reference proteome</keyword>
<keyword evidence="1" id="KW-0732">Signal</keyword>
<evidence type="ECO:0000256" key="1">
    <source>
        <dbReference type="ARBA" id="ARBA00022729"/>
    </source>
</evidence>
<dbReference type="InterPro" id="IPR000742">
    <property type="entry name" value="EGF"/>
</dbReference>
<dbReference type="InterPro" id="IPR050969">
    <property type="entry name" value="Dev_Signal_Modulators"/>
</dbReference>
<dbReference type="Pfam" id="PF23106">
    <property type="entry name" value="EGF_Teneurin"/>
    <property type="match status" value="1"/>
</dbReference>
<dbReference type="GO" id="GO:0005102">
    <property type="term" value="F:signaling receptor binding"/>
    <property type="evidence" value="ECO:0007669"/>
    <property type="project" value="TreeGrafter"/>
</dbReference>
<dbReference type="GO" id="GO:0009986">
    <property type="term" value="C:cell surface"/>
    <property type="evidence" value="ECO:0007669"/>
    <property type="project" value="TreeGrafter"/>
</dbReference>
<dbReference type="PANTHER" id="PTHR14949">
    <property type="entry name" value="EGF-LIKE-DOMAIN, MULTIPLE 7, 8"/>
    <property type="match status" value="1"/>
</dbReference>
<feature type="domain" description="EGF-like" evidence="3 4">
    <location>
        <begin position="958"/>
        <end position="969"/>
    </location>
</feature>
<organism evidence="5 6">
    <name type="scientific">Pelagomonas calceolata</name>
    <dbReference type="NCBI Taxonomy" id="35677"/>
    <lineage>
        <taxon>Eukaryota</taxon>
        <taxon>Sar</taxon>
        <taxon>Stramenopiles</taxon>
        <taxon>Ochrophyta</taxon>
        <taxon>Pelagophyceae</taxon>
        <taxon>Pelagomonadales</taxon>
        <taxon>Pelagomonadaceae</taxon>
        <taxon>Pelagomonas</taxon>
    </lineage>
</organism>
<dbReference type="Gene3D" id="2.10.25.10">
    <property type="entry name" value="Laminin"/>
    <property type="match status" value="1"/>
</dbReference>
<dbReference type="SMART" id="SM00135">
    <property type="entry name" value="LY"/>
    <property type="match status" value="3"/>
</dbReference>
<dbReference type="PROSITE" id="PS00022">
    <property type="entry name" value="EGF_1"/>
    <property type="match status" value="3"/>
</dbReference>
<dbReference type="InterPro" id="IPR000033">
    <property type="entry name" value="LDLR_classB_rpt"/>
</dbReference>
<protein>
    <recommendedName>
        <fullName evidence="3 4">EGF-like domain-containing protein</fullName>
    </recommendedName>
</protein>
<reference evidence="5" key="1">
    <citation type="submission" date="2021-11" db="EMBL/GenBank/DDBJ databases">
        <authorList>
            <consortium name="Genoscope - CEA"/>
            <person name="William W."/>
        </authorList>
    </citation>
    <scope>NUCLEOTIDE SEQUENCE</scope>
</reference>
<feature type="domain" description="EGF-like" evidence="3 4">
    <location>
        <begin position="30"/>
        <end position="41"/>
    </location>
</feature>
<proteinExistence type="predicted"/>
<dbReference type="Proteomes" id="UP000789595">
    <property type="component" value="Unassembled WGS sequence"/>
</dbReference>
<comment type="caution">
    <text evidence="5">The sequence shown here is derived from an EMBL/GenBank/DDBJ whole genome shotgun (WGS) entry which is preliminary data.</text>
</comment>
<dbReference type="PANTHER" id="PTHR14949:SF56">
    <property type="entry name" value="EGF-LIKE-DOMAIN, MULTIPLE 7"/>
    <property type="match status" value="1"/>
</dbReference>
<evidence type="ECO:0000313" key="5">
    <source>
        <dbReference type="EMBL" id="CAH0373240.1"/>
    </source>
</evidence>
<dbReference type="OrthoDB" id="6130531at2759"/>
<dbReference type="Gene3D" id="2.120.10.30">
    <property type="entry name" value="TolB, C-terminal domain"/>
    <property type="match status" value="1"/>
</dbReference>
<dbReference type="SUPFAM" id="SSF63825">
    <property type="entry name" value="YWTD domain"/>
    <property type="match status" value="1"/>
</dbReference>
<dbReference type="InterPro" id="IPR013111">
    <property type="entry name" value="EGF_extracell"/>
</dbReference>
<dbReference type="GO" id="GO:0005576">
    <property type="term" value="C:extracellular region"/>
    <property type="evidence" value="ECO:0007669"/>
    <property type="project" value="TreeGrafter"/>
</dbReference>
<accession>A0A8J2X084</accession>